<feature type="domain" description="HTH myb-type" evidence="7">
    <location>
        <begin position="110"/>
        <end position="160"/>
    </location>
</feature>
<gene>
    <name evidence="8" type="ORF">TSTA_005460</name>
</gene>
<dbReference type="InterPro" id="IPR001005">
    <property type="entry name" value="SANT/Myb"/>
</dbReference>
<evidence type="ECO:0000256" key="1">
    <source>
        <dbReference type="ARBA" id="ARBA00023015"/>
    </source>
</evidence>
<dbReference type="VEuPathDB" id="FungiDB:TSTA_005460"/>
<dbReference type="GO" id="GO:0000978">
    <property type="term" value="F:RNA polymerase II cis-regulatory region sequence-specific DNA binding"/>
    <property type="evidence" value="ECO:0007669"/>
    <property type="project" value="TreeGrafter"/>
</dbReference>
<dbReference type="RefSeq" id="XP_002488163.1">
    <property type="nucleotide sequence ID" value="XM_002488118.1"/>
</dbReference>
<keyword evidence="2" id="KW-0238">DNA-binding</keyword>
<dbReference type="PANTHER" id="PTHR46621">
    <property type="entry name" value="SNRNA-ACTIVATING PROTEIN COMPLEX SUBUNIT 4"/>
    <property type="match status" value="1"/>
</dbReference>
<feature type="region of interest" description="Disordered" evidence="5">
    <location>
        <begin position="144"/>
        <end position="208"/>
    </location>
</feature>
<feature type="domain" description="Myb-like" evidence="6">
    <location>
        <begin position="54"/>
        <end position="104"/>
    </location>
</feature>
<dbReference type="Gene3D" id="1.10.10.60">
    <property type="entry name" value="Homeodomain-like"/>
    <property type="match status" value="3"/>
</dbReference>
<feature type="compositionally biased region" description="Low complexity" evidence="5">
    <location>
        <begin position="189"/>
        <end position="208"/>
    </location>
</feature>
<feature type="compositionally biased region" description="Basic residues" evidence="5">
    <location>
        <begin position="150"/>
        <end position="171"/>
    </location>
</feature>
<dbReference type="CDD" id="cd00167">
    <property type="entry name" value="SANT"/>
    <property type="match status" value="2"/>
</dbReference>
<evidence type="ECO:0000259" key="6">
    <source>
        <dbReference type="PROSITE" id="PS50090"/>
    </source>
</evidence>
<evidence type="ECO:0000313" key="9">
    <source>
        <dbReference type="Proteomes" id="UP000001745"/>
    </source>
</evidence>
<dbReference type="Proteomes" id="UP000001745">
    <property type="component" value="Unassembled WGS sequence"/>
</dbReference>
<evidence type="ECO:0000313" key="8">
    <source>
        <dbReference type="EMBL" id="EED12509.1"/>
    </source>
</evidence>
<dbReference type="AlphaFoldDB" id="B8MSQ1"/>
<dbReference type="eggNOG" id="KOG0048">
    <property type="taxonomic scope" value="Eukaryota"/>
</dbReference>
<dbReference type="PANTHER" id="PTHR46621:SF1">
    <property type="entry name" value="SNRNA-ACTIVATING PROTEIN COMPLEX SUBUNIT 4"/>
    <property type="match status" value="1"/>
</dbReference>
<dbReference type="OMA" id="FSSMTEC"/>
<accession>B8MSQ1</accession>
<evidence type="ECO:0000256" key="2">
    <source>
        <dbReference type="ARBA" id="ARBA00023125"/>
    </source>
</evidence>
<dbReference type="Pfam" id="PF00249">
    <property type="entry name" value="Myb_DNA-binding"/>
    <property type="match status" value="1"/>
</dbReference>
<dbReference type="PROSITE" id="PS50090">
    <property type="entry name" value="MYB_LIKE"/>
    <property type="match status" value="3"/>
</dbReference>
<reference evidence="9" key="1">
    <citation type="journal article" date="2015" name="Genome Announc.">
        <title>Genome sequence of the AIDS-associated pathogen Penicillium marneffei (ATCC18224) and its near taxonomic relative Talaromyces stipitatus (ATCC10500).</title>
        <authorList>
            <person name="Nierman W.C."/>
            <person name="Fedorova-Abrams N.D."/>
            <person name="Andrianopoulos A."/>
        </authorList>
    </citation>
    <scope>NUCLEOTIDE SEQUENCE [LARGE SCALE GENOMIC DNA]</scope>
    <source>
        <strain evidence="9">ATCC 10500 / CBS 375.48 / QM 6759 / NRRL 1006</strain>
    </source>
</reference>
<name>B8MSQ1_TALSN</name>
<dbReference type="GO" id="GO:0001006">
    <property type="term" value="F:RNA polymerase III type 3 promoter sequence-specific DNA binding"/>
    <property type="evidence" value="ECO:0007669"/>
    <property type="project" value="TreeGrafter"/>
</dbReference>
<dbReference type="InParanoid" id="B8MSQ1"/>
<feature type="domain" description="Myb-like" evidence="6">
    <location>
        <begin position="105"/>
        <end position="156"/>
    </location>
</feature>
<dbReference type="Pfam" id="PF13921">
    <property type="entry name" value="Myb_DNA-bind_6"/>
    <property type="match status" value="1"/>
</dbReference>
<feature type="domain" description="HTH myb-type" evidence="7">
    <location>
        <begin position="60"/>
        <end position="108"/>
    </location>
</feature>
<dbReference type="EMBL" id="EQ962660">
    <property type="protein sequence ID" value="EED12509.1"/>
    <property type="molecule type" value="Genomic_DNA"/>
</dbReference>
<sequence length="380" mass="43180">MNRSRNLWSQEEDNTLRRLVEACEKDKVDWRLIASYLPGRNNKDCRKRWHYRVAATMNLGPWSQTEDELLKMGIHRHGTHWSRVAQVVGTRNGDQCFKRWNDVLDPAIDRSPWTRDEDRRLLLAIGEFGRAWKQIVDTYFPGRTGLDAKNRHRQLTRKRKREHRPSTKTKTIKQEPQQQQQVFTPAVQSPLPRLTPASSSPSLSAVGTPSIIIPSQQHIDPSPQNQQVHLHLHDQVLGRDDTGTERSLSTPPGLSSSYCWDMPVEGLFSPSLSIPTPTPATPYSSCSSLSTGTYEPSLSHFDGEQQYENRELSMHGLPVHYPYYIPAHERALSVQQHLDFLPSHAHTSSHPGMVVSSPFHAQGVLPAHHQPYTALDGIVM</sequence>
<dbReference type="GO" id="GO:0019185">
    <property type="term" value="C:snRNA-activating protein complex"/>
    <property type="evidence" value="ECO:0007669"/>
    <property type="project" value="TreeGrafter"/>
</dbReference>
<evidence type="ECO:0000259" key="7">
    <source>
        <dbReference type="PROSITE" id="PS51294"/>
    </source>
</evidence>
<feature type="domain" description="Myb-like" evidence="6">
    <location>
        <begin position="1"/>
        <end position="53"/>
    </location>
</feature>
<keyword evidence="3" id="KW-0804">Transcription</keyword>
<dbReference type="InterPro" id="IPR017930">
    <property type="entry name" value="Myb_dom"/>
</dbReference>
<dbReference type="InterPro" id="IPR051575">
    <property type="entry name" value="Myb-like_DNA-bd"/>
</dbReference>
<evidence type="ECO:0000256" key="4">
    <source>
        <dbReference type="ARBA" id="ARBA00023242"/>
    </source>
</evidence>
<dbReference type="GO" id="GO:0042796">
    <property type="term" value="P:snRNA transcription by RNA polymerase III"/>
    <property type="evidence" value="ECO:0007669"/>
    <property type="project" value="TreeGrafter"/>
</dbReference>
<dbReference type="InterPro" id="IPR009057">
    <property type="entry name" value="Homeodomain-like_sf"/>
</dbReference>
<proteinExistence type="predicted"/>
<dbReference type="HOGENOM" id="CLU_727964_0_0_1"/>
<evidence type="ECO:0000256" key="3">
    <source>
        <dbReference type="ARBA" id="ARBA00023163"/>
    </source>
</evidence>
<organism evidence="8 9">
    <name type="scientific">Talaromyces stipitatus (strain ATCC 10500 / CBS 375.48 / QM 6759 / NRRL 1006)</name>
    <name type="common">Penicillium stipitatum</name>
    <dbReference type="NCBI Taxonomy" id="441959"/>
    <lineage>
        <taxon>Eukaryota</taxon>
        <taxon>Fungi</taxon>
        <taxon>Dikarya</taxon>
        <taxon>Ascomycota</taxon>
        <taxon>Pezizomycotina</taxon>
        <taxon>Eurotiomycetes</taxon>
        <taxon>Eurotiomycetidae</taxon>
        <taxon>Eurotiales</taxon>
        <taxon>Trichocomaceae</taxon>
        <taxon>Talaromyces</taxon>
        <taxon>Talaromyces sect. Talaromyces</taxon>
    </lineage>
</organism>
<keyword evidence="1" id="KW-0805">Transcription regulation</keyword>
<feature type="domain" description="HTH myb-type" evidence="7">
    <location>
        <begin position="1"/>
        <end position="57"/>
    </location>
</feature>
<dbReference type="STRING" id="441959.B8MSQ1"/>
<dbReference type="SMART" id="SM00717">
    <property type="entry name" value="SANT"/>
    <property type="match status" value="3"/>
</dbReference>
<keyword evidence="4" id="KW-0539">Nucleus</keyword>
<dbReference type="OrthoDB" id="2143914at2759"/>
<protein>
    <submittedName>
        <fullName evidence="8">Bas1, putative</fullName>
    </submittedName>
</protein>
<evidence type="ECO:0000256" key="5">
    <source>
        <dbReference type="SAM" id="MobiDB-lite"/>
    </source>
</evidence>
<dbReference type="SUPFAM" id="SSF46689">
    <property type="entry name" value="Homeodomain-like"/>
    <property type="match status" value="2"/>
</dbReference>
<dbReference type="GeneID" id="8105520"/>
<dbReference type="GO" id="GO:0042795">
    <property type="term" value="P:snRNA transcription by RNA polymerase II"/>
    <property type="evidence" value="ECO:0007669"/>
    <property type="project" value="TreeGrafter"/>
</dbReference>
<keyword evidence="9" id="KW-1185">Reference proteome</keyword>
<dbReference type="PROSITE" id="PS51294">
    <property type="entry name" value="HTH_MYB"/>
    <property type="match status" value="3"/>
</dbReference>